<gene>
    <name evidence="8" type="ORF">HGG79_07125</name>
</gene>
<evidence type="ECO:0000256" key="7">
    <source>
        <dbReference type="PROSITE-ProRule" id="PRU00418"/>
    </source>
</evidence>
<dbReference type="Gene3D" id="1.20.58.80">
    <property type="entry name" value="Phosphotransferase system, lactose/cellobiose-type IIA subunit"/>
    <property type="match status" value="1"/>
</dbReference>
<keyword evidence="4" id="KW-0598">Phosphotransferase system</keyword>
<comment type="cofactor">
    <cofactor evidence="6">
        <name>Mg(2+)</name>
        <dbReference type="ChEBI" id="CHEBI:18420"/>
    </cofactor>
    <text evidence="6">Binds 1 Mg(2+) ion per trimer.</text>
</comment>
<comment type="caution">
    <text evidence="8">The sequence shown here is derived from an EMBL/GenBank/DDBJ whole genome shotgun (WGS) entry which is preliminary data.</text>
</comment>
<keyword evidence="6" id="KW-0479">Metal-binding</keyword>
<keyword evidence="1" id="KW-0813">Transport</keyword>
<feature type="binding site" evidence="6">
    <location>
        <position position="76"/>
    </location>
    <ligand>
        <name>Mg(2+)</name>
        <dbReference type="ChEBI" id="CHEBI:18420"/>
        <note>ligand shared between all trimeric partners</note>
    </ligand>
</feature>
<keyword evidence="6" id="KW-0460">Magnesium</keyword>
<evidence type="ECO:0000256" key="3">
    <source>
        <dbReference type="ARBA" id="ARBA00022679"/>
    </source>
</evidence>
<dbReference type="PROSITE" id="PS51095">
    <property type="entry name" value="PTS_EIIA_TYPE_3"/>
    <property type="match status" value="1"/>
</dbReference>
<dbReference type="PANTHER" id="PTHR34382:SF7">
    <property type="entry name" value="PTS SYSTEM N,N'-DIACETYLCHITOBIOSE-SPECIFIC EIIA COMPONENT"/>
    <property type="match status" value="1"/>
</dbReference>
<keyword evidence="2" id="KW-0762">Sugar transport</keyword>
<dbReference type="PANTHER" id="PTHR34382">
    <property type="entry name" value="PTS SYSTEM N,N'-DIACETYLCHITOBIOSE-SPECIFIC EIIA COMPONENT"/>
    <property type="match status" value="1"/>
</dbReference>
<evidence type="ECO:0000256" key="4">
    <source>
        <dbReference type="ARBA" id="ARBA00022683"/>
    </source>
</evidence>
<dbReference type="PIRSF" id="PIRSF000699">
    <property type="entry name" value="PTS_IILac_III"/>
    <property type="match status" value="1"/>
</dbReference>
<dbReference type="AlphaFoldDB" id="A0A923EA60"/>
<proteinExistence type="predicted"/>
<dbReference type="Pfam" id="PF02255">
    <property type="entry name" value="PTS_IIA"/>
    <property type="match status" value="1"/>
</dbReference>
<name>A0A923EA60_CLOTT</name>
<dbReference type="GO" id="GO:0016740">
    <property type="term" value="F:transferase activity"/>
    <property type="evidence" value="ECO:0007669"/>
    <property type="project" value="UniProtKB-KW"/>
</dbReference>
<dbReference type="GO" id="GO:0046872">
    <property type="term" value="F:metal ion binding"/>
    <property type="evidence" value="ECO:0007669"/>
    <property type="project" value="UniProtKB-KW"/>
</dbReference>
<dbReference type="Proteomes" id="UP000563151">
    <property type="component" value="Unassembled WGS sequence"/>
</dbReference>
<evidence type="ECO:0000256" key="2">
    <source>
        <dbReference type="ARBA" id="ARBA00022597"/>
    </source>
</evidence>
<evidence type="ECO:0000313" key="9">
    <source>
        <dbReference type="Proteomes" id="UP000563151"/>
    </source>
</evidence>
<dbReference type="InterPro" id="IPR036542">
    <property type="entry name" value="PTS_IIA_lac/cel_sf"/>
</dbReference>
<organism evidence="8 9">
    <name type="scientific">Clostridium tetanomorphum</name>
    <dbReference type="NCBI Taxonomy" id="1553"/>
    <lineage>
        <taxon>Bacteria</taxon>
        <taxon>Bacillati</taxon>
        <taxon>Bacillota</taxon>
        <taxon>Clostridia</taxon>
        <taxon>Eubacteriales</taxon>
        <taxon>Clostridiaceae</taxon>
        <taxon>Clostridium</taxon>
    </lineage>
</organism>
<reference evidence="8 9" key="1">
    <citation type="submission" date="2020-04" db="EMBL/GenBank/DDBJ databases">
        <title>Genomic insights into acetone-butanol-ethanol (ABE) fermentation by sequencing solventogenic clostridia strains.</title>
        <authorList>
            <person name="Brown S."/>
        </authorList>
    </citation>
    <scope>NUCLEOTIDE SEQUENCE [LARGE SCALE GENOMIC DNA]</scope>
    <source>
        <strain evidence="8 9">DJ011</strain>
    </source>
</reference>
<accession>A0A923EA60</accession>
<dbReference type="GO" id="GO:0009401">
    <property type="term" value="P:phosphoenolpyruvate-dependent sugar phosphotransferase system"/>
    <property type="evidence" value="ECO:0007669"/>
    <property type="project" value="UniProtKB-KW"/>
</dbReference>
<evidence type="ECO:0000256" key="6">
    <source>
        <dbReference type="PIRSR" id="PIRSR000699-2"/>
    </source>
</evidence>
<feature type="modified residue" description="Phosphohistidine; by HPr" evidence="7">
    <location>
        <position position="73"/>
    </location>
</feature>
<evidence type="ECO:0000256" key="5">
    <source>
        <dbReference type="PIRSR" id="PIRSR000699-1"/>
    </source>
</evidence>
<evidence type="ECO:0000256" key="1">
    <source>
        <dbReference type="ARBA" id="ARBA00022448"/>
    </source>
</evidence>
<dbReference type="RefSeq" id="WP_035148860.1">
    <property type="nucleotide sequence ID" value="NZ_JAAZWO010000006.1"/>
</dbReference>
<feature type="active site" description="Tele-phosphohistidine intermediate" evidence="5">
    <location>
        <position position="73"/>
    </location>
</feature>
<keyword evidence="9" id="KW-1185">Reference proteome</keyword>
<protein>
    <submittedName>
        <fullName evidence="8">PTS lactose/cellobiose transporter subunit IIA</fullName>
    </submittedName>
</protein>
<evidence type="ECO:0000313" key="8">
    <source>
        <dbReference type="EMBL" id="MBC2397546.1"/>
    </source>
</evidence>
<dbReference type="CDD" id="cd00215">
    <property type="entry name" value="PTS_IIA_lac"/>
    <property type="match status" value="1"/>
</dbReference>
<keyword evidence="3" id="KW-0808">Transferase</keyword>
<dbReference type="EMBL" id="JAAZWO010000006">
    <property type="protein sequence ID" value="MBC2397546.1"/>
    <property type="molecule type" value="Genomic_DNA"/>
</dbReference>
<dbReference type="SUPFAM" id="SSF46973">
    <property type="entry name" value="Enzyme IIa from lactose specific PTS, IIa-lac"/>
    <property type="match status" value="1"/>
</dbReference>
<dbReference type="InterPro" id="IPR003188">
    <property type="entry name" value="PTS_IIA_lac/cel"/>
</dbReference>
<sequence>MEEIILNIITYSGEARSSAMEAIQCAKNGDFDKARELIEDANKQLGFAHKQQTTLIQEEARGEKKEVSLLLIHAQDHLMTTMTLKDIANELIEVYTRL</sequence>